<sequence>MTAALATAAANARSAQYIVLSATGTTLTTTAGAAPAGGSVGAPSSVTSTSATVAVTLTTLGFNSNYNYFLSSSPTNSTGGTMTNLSPQAALTTSQNASLTLLAPSTTSFLFVRAQDVKTDTYTFMTVTGNAAASITAAVAVTMTTLGSNANYVYYLSWCATNSSGGTMVNVCLLAAQTSSQTVYPSGLPAGTSPFLFVRAKDAITGAYIVMSASGTQIAMSASSIYYEAAALTASDATAQDRFGYSVAVDGSYAVTTIVNNPDPVTNDGFGSAVSISGAYAVVGCSAKDPSSKSGAGSTYLYKRNSTTGVWENKIEWVASDGAANDMMGLSVCISGTHVFSGAILKTVTGLAAAGGAYVYELPPSTVTLVTPSASSAAVGSGTAFDTAARLSASIFTFGTDATYSYVLSY</sequence>
<dbReference type="Proteomes" id="UP000664859">
    <property type="component" value="Unassembled WGS sequence"/>
</dbReference>
<accession>A0A836CB32</accession>
<comment type="caution">
    <text evidence="1">The sequence shown here is derived from an EMBL/GenBank/DDBJ whole genome shotgun (WGS) entry which is preliminary data.</text>
</comment>
<organism evidence="1 2">
    <name type="scientific">Tribonema minus</name>
    <dbReference type="NCBI Taxonomy" id="303371"/>
    <lineage>
        <taxon>Eukaryota</taxon>
        <taxon>Sar</taxon>
        <taxon>Stramenopiles</taxon>
        <taxon>Ochrophyta</taxon>
        <taxon>PX clade</taxon>
        <taxon>Xanthophyceae</taxon>
        <taxon>Tribonematales</taxon>
        <taxon>Tribonemataceae</taxon>
        <taxon>Tribonema</taxon>
    </lineage>
</organism>
<name>A0A836CB32_9STRA</name>
<keyword evidence="2" id="KW-1185">Reference proteome</keyword>
<evidence type="ECO:0000313" key="2">
    <source>
        <dbReference type="Proteomes" id="UP000664859"/>
    </source>
</evidence>
<dbReference type="AlphaFoldDB" id="A0A836CB32"/>
<evidence type="ECO:0000313" key="1">
    <source>
        <dbReference type="EMBL" id="KAG5179169.1"/>
    </source>
</evidence>
<reference evidence="1" key="1">
    <citation type="submission" date="2021-02" db="EMBL/GenBank/DDBJ databases">
        <title>First Annotated Genome of the Yellow-green Alga Tribonema minus.</title>
        <authorList>
            <person name="Mahan K.M."/>
        </authorList>
    </citation>
    <scope>NUCLEOTIDE SEQUENCE</scope>
    <source>
        <strain evidence="1">UTEX B ZZ1240</strain>
    </source>
</reference>
<dbReference type="Pfam" id="PF14312">
    <property type="entry name" value="FG-GAP_2"/>
    <property type="match status" value="3"/>
</dbReference>
<protein>
    <submittedName>
        <fullName evidence="1">Uncharacterized protein</fullName>
    </submittedName>
</protein>
<proteinExistence type="predicted"/>
<dbReference type="EMBL" id="JAFCMP010000490">
    <property type="protein sequence ID" value="KAG5179169.1"/>
    <property type="molecule type" value="Genomic_DNA"/>
</dbReference>
<gene>
    <name evidence="1" type="ORF">JKP88DRAFT_280502</name>
</gene>
<dbReference type="OrthoDB" id="188207at2759"/>
<dbReference type="InterPro" id="IPR013517">
    <property type="entry name" value="FG-GAP"/>
</dbReference>